<dbReference type="InterPro" id="IPR020846">
    <property type="entry name" value="MFS_dom"/>
</dbReference>
<protein>
    <submittedName>
        <fullName evidence="6">MFS transporter</fullName>
    </submittedName>
</protein>
<dbReference type="AlphaFoldDB" id="A0A5E4VRQ3"/>
<feature type="transmembrane region" description="Helical" evidence="4">
    <location>
        <begin position="81"/>
        <end position="100"/>
    </location>
</feature>
<evidence type="ECO:0000313" key="7">
    <source>
        <dbReference type="Proteomes" id="UP000414233"/>
    </source>
</evidence>
<feature type="transmembrane region" description="Helical" evidence="4">
    <location>
        <begin position="290"/>
        <end position="309"/>
    </location>
</feature>
<accession>A0A5E4VRQ3</accession>
<dbReference type="GO" id="GO:0022857">
    <property type="term" value="F:transmembrane transporter activity"/>
    <property type="evidence" value="ECO:0007669"/>
    <property type="project" value="InterPro"/>
</dbReference>
<dbReference type="RefSeq" id="WP_224788756.1">
    <property type="nucleotide sequence ID" value="NZ_CABPRZ010000010.1"/>
</dbReference>
<dbReference type="GO" id="GO:0005886">
    <property type="term" value="C:plasma membrane"/>
    <property type="evidence" value="ECO:0007669"/>
    <property type="project" value="TreeGrafter"/>
</dbReference>
<dbReference type="PANTHER" id="PTHR23537:SF1">
    <property type="entry name" value="SUGAR TRANSPORTER"/>
    <property type="match status" value="1"/>
</dbReference>
<evidence type="ECO:0000256" key="2">
    <source>
        <dbReference type="ARBA" id="ARBA00022989"/>
    </source>
</evidence>
<sequence length="414" mass="44148">MTFFPSDSHDKSAIHVAIASMAAVAVALGIGRFAFTPLLPAMLSAGWFDIDGSGWLASANYAGYCLGALTCGCVRWAAPKVVRFGLIATCVLTMLMAVFTQFPIWMLLRFLSGACSAWTFIFAAQWGARWLSAKGASSLVGIIYTGSGIGILLTGLAGALISEWGTPVQGWMAFSLMAAMTTVMILARYPNDDVSDEALRRDRSPQPKFRSEFHDGIDASHRRSRAVWLVLTYAVPGFGYIISATFLPVIAQAALPDSNLGDFFWPLIGLAIVPGALIAGRLPRRWDNRLMLAVCYLIQSAAILISTMSPTVLGLAVGCILLGLPFTAISYFAMCEAEYLYGHHCAGLMGYATASYGVGQIVGPLIATRSVAITGSFDAALYLAASALGGGTIVLLWRWFADSERVCRSSPGTS</sequence>
<evidence type="ECO:0000256" key="3">
    <source>
        <dbReference type="ARBA" id="ARBA00023136"/>
    </source>
</evidence>
<feature type="transmembrane region" description="Helical" evidence="4">
    <location>
        <begin position="168"/>
        <end position="187"/>
    </location>
</feature>
<evidence type="ECO:0000256" key="4">
    <source>
        <dbReference type="SAM" id="Phobius"/>
    </source>
</evidence>
<feature type="domain" description="Major facilitator superfamily (MFS) profile" evidence="5">
    <location>
        <begin position="225"/>
        <end position="414"/>
    </location>
</feature>
<organism evidence="6 7">
    <name type="scientific">Pandoraea terrae</name>
    <dbReference type="NCBI Taxonomy" id="1537710"/>
    <lineage>
        <taxon>Bacteria</taxon>
        <taxon>Pseudomonadati</taxon>
        <taxon>Pseudomonadota</taxon>
        <taxon>Betaproteobacteria</taxon>
        <taxon>Burkholderiales</taxon>
        <taxon>Burkholderiaceae</taxon>
        <taxon>Pandoraea</taxon>
    </lineage>
</organism>
<feature type="transmembrane region" description="Helical" evidence="4">
    <location>
        <begin position="263"/>
        <end position="283"/>
    </location>
</feature>
<feature type="transmembrane region" description="Helical" evidence="4">
    <location>
        <begin position="226"/>
        <end position="251"/>
    </location>
</feature>
<reference evidence="6 7" key="1">
    <citation type="submission" date="2019-08" db="EMBL/GenBank/DDBJ databases">
        <authorList>
            <person name="Peeters C."/>
        </authorList>
    </citation>
    <scope>NUCLEOTIDE SEQUENCE [LARGE SCALE GENOMIC DNA]</scope>
    <source>
        <strain evidence="6 7">LMG 30175</strain>
    </source>
</reference>
<name>A0A5E4VRQ3_9BURK</name>
<gene>
    <name evidence="6" type="ORF">PTE30175_02712</name>
</gene>
<evidence type="ECO:0000259" key="5">
    <source>
        <dbReference type="PROSITE" id="PS50850"/>
    </source>
</evidence>
<feature type="transmembrane region" description="Helical" evidence="4">
    <location>
        <begin position="346"/>
        <end position="367"/>
    </location>
</feature>
<feature type="transmembrane region" description="Helical" evidence="4">
    <location>
        <begin position="315"/>
        <end position="334"/>
    </location>
</feature>
<feature type="transmembrane region" description="Helical" evidence="4">
    <location>
        <begin position="139"/>
        <end position="162"/>
    </location>
</feature>
<feature type="transmembrane region" description="Helical" evidence="4">
    <location>
        <begin position="12"/>
        <end position="35"/>
    </location>
</feature>
<evidence type="ECO:0000256" key="1">
    <source>
        <dbReference type="ARBA" id="ARBA00022692"/>
    </source>
</evidence>
<dbReference type="PANTHER" id="PTHR23537">
    <property type="match status" value="1"/>
</dbReference>
<dbReference type="EMBL" id="CABPRZ010000010">
    <property type="protein sequence ID" value="VVE14176.1"/>
    <property type="molecule type" value="Genomic_DNA"/>
</dbReference>
<keyword evidence="1 4" id="KW-0812">Transmembrane</keyword>
<dbReference type="InterPro" id="IPR010645">
    <property type="entry name" value="MFS_4"/>
</dbReference>
<keyword evidence="3 4" id="KW-0472">Membrane</keyword>
<dbReference type="Proteomes" id="UP000414233">
    <property type="component" value="Unassembled WGS sequence"/>
</dbReference>
<keyword evidence="2 4" id="KW-1133">Transmembrane helix</keyword>
<dbReference type="InterPro" id="IPR036259">
    <property type="entry name" value="MFS_trans_sf"/>
</dbReference>
<dbReference type="SUPFAM" id="SSF103473">
    <property type="entry name" value="MFS general substrate transporter"/>
    <property type="match status" value="1"/>
</dbReference>
<proteinExistence type="predicted"/>
<evidence type="ECO:0000313" key="6">
    <source>
        <dbReference type="EMBL" id="VVE14176.1"/>
    </source>
</evidence>
<feature type="transmembrane region" description="Helical" evidence="4">
    <location>
        <begin position="106"/>
        <end position="127"/>
    </location>
</feature>
<keyword evidence="7" id="KW-1185">Reference proteome</keyword>
<feature type="transmembrane region" description="Helical" evidence="4">
    <location>
        <begin position="55"/>
        <end position="74"/>
    </location>
</feature>
<dbReference type="PROSITE" id="PS50850">
    <property type="entry name" value="MFS"/>
    <property type="match status" value="1"/>
</dbReference>
<dbReference type="Gene3D" id="1.20.1250.20">
    <property type="entry name" value="MFS general substrate transporter like domains"/>
    <property type="match status" value="1"/>
</dbReference>
<dbReference type="Pfam" id="PF06779">
    <property type="entry name" value="MFS_4"/>
    <property type="match status" value="1"/>
</dbReference>
<feature type="transmembrane region" description="Helical" evidence="4">
    <location>
        <begin position="379"/>
        <end position="400"/>
    </location>
</feature>
<dbReference type="CDD" id="cd06180">
    <property type="entry name" value="MFS_YjiJ"/>
    <property type="match status" value="1"/>
</dbReference>